<evidence type="ECO:0000313" key="2">
    <source>
        <dbReference type="Proteomes" id="UP000020529"/>
    </source>
</evidence>
<gene>
    <name evidence="1" type="ORF">M124_2616</name>
</gene>
<comment type="caution">
    <text evidence="1">The sequence shown here is derived from an EMBL/GenBank/DDBJ whole genome shotgun (WGS) entry which is preliminary data.</text>
</comment>
<dbReference type="EMBL" id="JGCY01000356">
    <property type="protein sequence ID" value="EXY73471.1"/>
    <property type="molecule type" value="Genomic_DNA"/>
</dbReference>
<organism evidence="1 2">
    <name type="scientific">Bacteroides fragilis str. 3988T(B)14</name>
    <dbReference type="NCBI Taxonomy" id="1339315"/>
    <lineage>
        <taxon>Bacteria</taxon>
        <taxon>Pseudomonadati</taxon>
        <taxon>Bacteroidota</taxon>
        <taxon>Bacteroidia</taxon>
        <taxon>Bacteroidales</taxon>
        <taxon>Bacteroidaceae</taxon>
        <taxon>Bacteroides</taxon>
    </lineage>
</organism>
<protein>
    <submittedName>
        <fullName evidence="1">Uncharacterized protein</fullName>
    </submittedName>
</protein>
<reference evidence="1 2" key="1">
    <citation type="submission" date="2014-02" db="EMBL/GenBank/DDBJ databases">
        <authorList>
            <person name="Sears C."/>
            <person name="Carroll K."/>
            <person name="Sack B.R."/>
            <person name="Qadri F."/>
            <person name="Myers L.L."/>
            <person name="Chung G.-T."/>
            <person name="Escheverria P."/>
            <person name="Fraser C.M."/>
            <person name="Sadzewicz L."/>
            <person name="Shefchek K.A."/>
            <person name="Tallon L."/>
            <person name="Das S.P."/>
            <person name="Daugherty S."/>
            <person name="Mongodin E.F."/>
        </authorList>
    </citation>
    <scope>NUCLEOTIDE SEQUENCE [LARGE SCALE GENOMIC DNA]</scope>
    <source>
        <strain evidence="2">3988T(B)14</strain>
    </source>
</reference>
<accession>A0A015TS47</accession>
<evidence type="ECO:0000313" key="1">
    <source>
        <dbReference type="EMBL" id="EXY73471.1"/>
    </source>
</evidence>
<sequence length="41" mass="4737">MKFKTVKKLPFQMKLILMASGSLKQMEHAFKMETVSYTNGL</sequence>
<dbReference type="Proteomes" id="UP000020529">
    <property type="component" value="Unassembled WGS sequence"/>
</dbReference>
<name>A0A015TS47_BACFG</name>
<dbReference type="AlphaFoldDB" id="A0A015TS47"/>
<proteinExistence type="predicted"/>